<sequence length="239" mass="24951">MATTSQAALIAHYDFSDGDLLDNEVGGSYTLAQGSGTDLVSLNGDGSASFSGDDNNPAWLETVGPGGAANFTVSLWVKTDSWNQGSFQGLFANNTGGAGTLYSWQIDSNGGDIRVATQEGGAIFSTSSAGLNSSSWYNITLIKNGADTEFYLTEEGAGSANHIGTVVANPGGLQSFRLGINRNDDKLFTMDMANVKIFNSVENVDNLVLEGAMVSSVPEPTSTALVGLAGLGFILRRRR</sequence>
<dbReference type="Pfam" id="PF07589">
    <property type="entry name" value="PEP-CTERM"/>
    <property type="match status" value="1"/>
</dbReference>
<organism evidence="2 3">
    <name type="scientific">Rubritalea squalenifaciens DSM 18772</name>
    <dbReference type="NCBI Taxonomy" id="1123071"/>
    <lineage>
        <taxon>Bacteria</taxon>
        <taxon>Pseudomonadati</taxon>
        <taxon>Verrucomicrobiota</taxon>
        <taxon>Verrucomicrobiia</taxon>
        <taxon>Verrucomicrobiales</taxon>
        <taxon>Rubritaleaceae</taxon>
        <taxon>Rubritalea</taxon>
    </lineage>
</organism>
<proteinExistence type="predicted"/>
<evidence type="ECO:0000313" key="2">
    <source>
        <dbReference type="EMBL" id="SHI64485.1"/>
    </source>
</evidence>
<gene>
    <name evidence="2" type="ORF">SAMN02745181_0566</name>
</gene>
<dbReference type="EMBL" id="FQYR01000002">
    <property type="protein sequence ID" value="SHI64485.1"/>
    <property type="molecule type" value="Genomic_DNA"/>
</dbReference>
<feature type="domain" description="Ice-binding protein C-terminal" evidence="1">
    <location>
        <begin position="216"/>
        <end position="238"/>
    </location>
</feature>
<dbReference type="Gene3D" id="2.60.120.200">
    <property type="match status" value="1"/>
</dbReference>
<name>A0A1M6CTT7_9BACT</name>
<evidence type="ECO:0000313" key="3">
    <source>
        <dbReference type="Proteomes" id="UP000184510"/>
    </source>
</evidence>
<evidence type="ECO:0000259" key="1">
    <source>
        <dbReference type="Pfam" id="PF07589"/>
    </source>
</evidence>
<dbReference type="Pfam" id="PF13385">
    <property type="entry name" value="Laminin_G_3"/>
    <property type="match status" value="1"/>
</dbReference>
<protein>
    <submittedName>
        <fullName evidence="2">PEP-CTERM protein-sorting domain-containing protein/MYXO-CTERM domain-containing protein</fullName>
    </submittedName>
</protein>
<dbReference type="AlphaFoldDB" id="A0A1M6CTT7"/>
<dbReference type="InParanoid" id="A0A1M6CTT7"/>
<keyword evidence="3" id="KW-1185">Reference proteome</keyword>
<dbReference type="Proteomes" id="UP000184510">
    <property type="component" value="Unassembled WGS sequence"/>
</dbReference>
<reference evidence="2 3" key="1">
    <citation type="submission" date="2016-11" db="EMBL/GenBank/DDBJ databases">
        <authorList>
            <person name="Jaros S."/>
            <person name="Januszkiewicz K."/>
            <person name="Wedrychowicz H."/>
        </authorList>
    </citation>
    <scope>NUCLEOTIDE SEQUENCE [LARGE SCALE GENOMIC DNA]</scope>
    <source>
        <strain evidence="2 3">DSM 18772</strain>
    </source>
</reference>
<dbReference type="InterPro" id="IPR013320">
    <property type="entry name" value="ConA-like_dom_sf"/>
</dbReference>
<dbReference type="SUPFAM" id="SSF49899">
    <property type="entry name" value="Concanavalin A-like lectins/glucanases"/>
    <property type="match status" value="1"/>
</dbReference>
<dbReference type="InterPro" id="IPR013424">
    <property type="entry name" value="Ice-binding_C"/>
</dbReference>
<dbReference type="NCBIfam" id="TIGR02595">
    <property type="entry name" value="PEP_CTERM"/>
    <property type="match status" value="1"/>
</dbReference>
<accession>A0A1M6CTT7</accession>